<evidence type="ECO:0000256" key="2">
    <source>
        <dbReference type="ARBA" id="ARBA00006375"/>
    </source>
</evidence>
<dbReference type="SUPFAM" id="SSF103506">
    <property type="entry name" value="Mitochondrial carrier"/>
    <property type="match status" value="1"/>
</dbReference>
<keyword evidence="6" id="KW-1133">Transmembrane helix</keyword>
<keyword evidence="7 8" id="KW-0472">Membrane</keyword>
<evidence type="ECO:0000256" key="5">
    <source>
        <dbReference type="ARBA" id="ARBA00022737"/>
    </source>
</evidence>
<evidence type="ECO:0000313" key="12">
    <source>
        <dbReference type="Proteomes" id="UP001360560"/>
    </source>
</evidence>
<dbReference type="Proteomes" id="UP001360560">
    <property type="component" value="Unassembled WGS sequence"/>
</dbReference>
<organism evidence="11 12">
    <name type="scientific">Saccharomycopsis crataegensis</name>
    <dbReference type="NCBI Taxonomy" id="43959"/>
    <lineage>
        <taxon>Eukaryota</taxon>
        <taxon>Fungi</taxon>
        <taxon>Dikarya</taxon>
        <taxon>Ascomycota</taxon>
        <taxon>Saccharomycotina</taxon>
        <taxon>Saccharomycetes</taxon>
        <taxon>Saccharomycopsidaceae</taxon>
        <taxon>Saccharomycopsis</taxon>
    </lineage>
</organism>
<keyword evidence="5" id="KW-0677">Repeat</keyword>
<reference evidence="11 12" key="1">
    <citation type="journal article" date="2023" name="Elife">
        <title>Identification of key yeast species and microbe-microbe interactions impacting larval growth of Drosophila in the wild.</title>
        <authorList>
            <person name="Mure A."/>
            <person name="Sugiura Y."/>
            <person name="Maeda R."/>
            <person name="Honda K."/>
            <person name="Sakurai N."/>
            <person name="Takahashi Y."/>
            <person name="Watada M."/>
            <person name="Katoh T."/>
            <person name="Gotoh A."/>
            <person name="Gotoh Y."/>
            <person name="Taniguchi I."/>
            <person name="Nakamura K."/>
            <person name="Hayashi T."/>
            <person name="Katayama T."/>
            <person name="Uemura T."/>
            <person name="Hattori Y."/>
        </authorList>
    </citation>
    <scope>NUCLEOTIDE SEQUENCE [LARGE SCALE GENOMIC DNA]</scope>
    <source>
        <strain evidence="11 12">SC-9</strain>
    </source>
</reference>
<sequence length="405" mass="44796">MDGLINVLSGFLRTNNNIIYNDCPNVELNHDLQVTLNNNNINNSSINNNNNNNNNNNTPERGNEFDPPIWHCMIAGLVGGAIGDSSMHSLDTVKTRQQAAPNILKYKNTIAAYRTIFVEEGLCRGLYGGYGAAMLGSVPSGMIFFGTYEYLKRKMINEWQIDETATHLVAGFMGDLATSFIYVPSEVLKTRLQLQGRHDNPFFKSGYNYKGLVDAMGVIGKNEGFRTFFYGYKATLCRDLPFSALQFAFYEKFRQVAFDLEGRHKNELSLVSEILTGAAAGGIAGVITTPLDVFKTRLQTQNPASARAAAGTPSIDFKGASIFTSKSATNNIKTTQAIRQYTIPTTARPAILNTSSVMKGLYIVYRTEGVVGLFSGVQPRFVWTSIQSSIMLLLYQEALKELKRM</sequence>
<feature type="region of interest" description="Disordered" evidence="10">
    <location>
        <begin position="43"/>
        <end position="62"/>
    </location>
</feature>
<accession>A0AAV5QG70</accession>
<feature type="repeat" description="Solcar" evidence="8">
    <location>
        <begin position="268"/>
        <end position="401"/>
    </location>
</feature>
<gene>
    <name evidence="11" type="ORF">DASC09_006840</name>
</gene>
<dbReference type="InterPro" id="IPR018108">
    <property type="entry name" value="MCP_transmembrane"/>
</dbReference>
<comment type="caution">
    <text evidence="11">The sequence shown here is derived from an EMBL/GenBank/DDBJ whole genome shotgun (WGS) entry which is preliminary data.</text>
</comment>
<comment type="subcellular location">
    <subcellularLocation>
        <location evidence="1">Membrane</location>
        <topology evidence="1">Multi-pass membrane protein</topology>
    </subcellularLocation>
</comment>
<evidence type="ECO:0000256" key="10">
    <source>
        <dbReference type="SAM" id="MobiDB-lite"/>
    </source>
</evidence>
<feature type="repeat" description="Solcar" evidence="8">
    <location>
        <begin position="162"/>
        <end position="256"/>
    </location>
</feature>
<dbReference type="EMBL" id="BTFZ01000001">
    <property type="protein sequence ID" value="GMM33359.1"/>
    <property type="molecule type" value="Genomic_DNA"/>
</dbReference>
<keyword evidence="3 9" id="KW-0813">Transport</keyword>
<evidence type="ECO:0000256" key="4">
    <source>
        <dbReference type="ARBA" id="ARBA00022692"/>
    </source>
</evidence>
<evidence type="ECO:0000256" key="6">
    <source>
        <dbReference type="ARBA" id="ARBA00022989"/>
    </source>
</evidence>
<proteinExistence type="inferred from homology"/>
<feature type="repeat" description="Solcar" evidence="8">
    <location>
        <begin position="67"/>
        <end position="154"/>
    </location>
</feature>
<dbReference type="PROSITE" id="PS50920">
    <property type="entry name" value="SOLCAR"/>
    <property type="match status" value="3"/>
</dbReference>
<evidence type="ECO:0000256" key="3">
    <source>
        <dbReference type="ARBA" id="ARBA00022448"/>
    </source>
</evidence>
<comment type="similarity">
    <text evidence="2 9">Belongs to the mitochondrial carrier (TC 2.A.29) family.</text>
</comment>
<dbReference type="Gene3D" id="1.50.40.10">
    <property type="entry name" value="Mitochondrial carrier domain"/>
    <property type="match status" value="2"/>
</dbReference>
<dbReference type="AlphaFoldDB" id="A0AAV5QG70"/>
<evidence type="ECO:0000256" key="8">
    <source>
        <dbReference type="PROSITE-ProRule" id="PRU00282"/>
    </source>
</evidence>
<evidence type="ECO:0000256" key="7">
    <source>
        <dbReference type="ARBA" id="ARBA00023136"/>
    </source>
</evidence>
<protein>
    <submittedName>
        <fullName evidence="11">Mme1 protein</fullName>
    </submittedName>
</protein>
<evidence type="ECO:0000256" key="1">
    <source>
        <dbReference type="ARBA" id="ARBA00004141"/>
    </source>
</evidence>
<evidence type="ECO:0000256" key="9">
    <source>
        <dbReference type="RuleBase" id="RU000488"/>
    </source>
</evidence>
<feature type="compositionally biased region" description="Low complexity" evidence="10">
    <location>
        <begin position="43"/>
        <end position="57"/>
    </location>
</feature>
<evidence type="ECO:0000313" key="11">
    <source>
        <dbReference type="EMBL" id="GMM33359.1"/>
    </source>
</evidence>
<keyword evidence="12" id="KW-1185">Reference proteome</keyword>
<dbReference type="GO" id="GO:0016020">
    <property type="term" value="C:membrane"/>
    <property type="evidence" value="ECO:0007669"/>
    <property type="project" value="UniProtKB-SubCell"/>
</dbReference>
<name>A0AAV5QG70_9ASCO</name>
<dbReference type="InterPro" id="IPR023395">
    <property type="entry name" value="MCP_dom_sf"/>
</dbReference>
<dbReference type="Pfam" id="PF00153">
    <property type="entry name" value="Mito_carr"/>
    <property type="match status" value="3"/>
</dbReference>
<dbReference type="RefSeq" id="XP_064850359.1">
    <property type="nucleotide sequence ID" value="XM_064994287.1"/>
</dbReference>
<dbReference type="FunFam" id="1.50.40.10:FF:000095">
    <property type="entry name" value="Mitochondrial carrier protein"/>
    <property type="match status" value="1"/>
</dbReference>
<dbReference type="GeneID" id="90071338"/>
<dbReference type="PANTHER" id="PTHR45667">
    <property type="entry name" value="S-ADENOSYLMETHIONINE MITOCHONDRIAL CARRIER PROTEIN"/>
    <property type="match status" value="1"/>
</dbReference>
<keyword evidence="4 8" id="KW-0812">Transmembrane</keyword>